<proteinExistence type="predicted"/>
<dbReference type="Proteomes" id="UP000257109">
    <property type="component" value="Unassembled WGS sequence"/>
</dbReference>
<dbReference type="AlphaFoldDB" id="A0A371G460"/>
<sequence>MGITPPHDVLQSDRFIWTLKPDVNFSTKTTYRLLKRNDNVRAHEVCRKIWDKIFTYMIVILKVVYNDILTNVLDKVELYVIMHFALYVTWEDETIIHVLRDCMNGKLVWQNISPNLLGRISIVELYVGLFGREHDKMFNILWTKVNTDTSMRANEVAHYLASLTHNRKLGLDILDRPSFLLKM</sequence>
<reference evidence="1" key="1">
    <citation type="submission" date="2018-05" db="EMBL/GenBank/DDBJ databases">
        <title>Draft genome of Mucuna pruriens seed.</title>
        <authorList>
            <person name="Nnadi N.E."/>
            <person name="Vos R."/>
            <person name="Hasami M.H."/>
            <person name="Devisetty U.K."/>
            <person name="Aguiy J.C."/>
        </authorList>
    </citation>
    <scope>NUCLEOTIDE SEQUENCE [LARGE SCALE GENOMIC DNA]</scope>
    <source>
        <strain evidence="1">JCA_2017</strain>
    </source>
</reference>
<dbReference type="EMBL" id="QJKJ01006810">
    <property type="protein sequence ID" value="RDX85376.1"/>
    <property type="molecule type" value="Genomic_DNA"/>
</dbReference>
<evidence type="ECO:0000313" key="2">
    <source>
        <dbReference type="Proteomes" id="UP000257109"/>
    </source>
</evidence>
<evidence type="ECO:0000313" key="1">
    <source>
        <dbReference type="EMBL" id="RDX85376.1"/>
    </source>
</evidence>
<organism evidence="1 2">
    <name type="scientific">Mucuna pruriens</name>
    <name type="common">Velvet bean</name>
    <name type="synonym">Dolichos pruriens</name>
    <dbReference type="NCBI Taxonomy" id="157652"/>
    <lineage>
        <taxon>Eukaryota</taxon>
        <taxon>Viridiplantae</taxon>
        <taxon>Streptophyta</taxon>
        <taxon>Embryophyta</taxon>
        <taxon>Tracheophyta</taxon>
        <taxon>Spermatophyta</taxon>
        <taxon>Magnoliopsida</taxon>
        <taxon>eudicotyledons</taxon>
        <taxon>Gunneridae</taxon>
        <taxon>Pentapetalae</taxon>
        <taxon>rosids</taxon>
        <taxon>fabids</taxon>
        <taxon>Fabales</taxon>
        <taxon>Fabaceae</taxon>
        <taxon>Papilionoideae</taxon>
        <taxon>50 kb inversion clade</taxon>
        <taxon>NPAAA clade</taxon>
        <taxon>indigoferoid/millettioid clade</taxon>
        <taxon>Phaseoleae</taxon>
        <taxon>Mucuna</taxon>
    </lineage>
</organism>
<name>A0A371G460_MUCPR</name>
<accession>A0A371G460</accession>
<feature type="non-terminal residue" evidence="1">
    <location>
        <position position="1"/>
    </location>
</feature>
<gene>
    <name evidence="1" type="ORF">CR513_33448</name>
</gene>
<comment type="caution">
    <text evidence="1">The sequence shown here is derived from an EMBL/GenBank/DDBJ whole genome shotgun (WGS) entry which is preliminary data.</text>
</comment>
<protein>
    <submittedName>
        <fullName evidence="1">Uncharacterized protein</fullName>
    </submittedName>
</protein>
<keyword evidence="2" id="KW-1185">Reference proteome</keyword>